<comment type="caution">
    <text evidence="1">The sequence shown here is derived from an EMBL/GenBank/DDBJ whole genome shotgun (WGS) entry which is preliminary data.</text>
</comment>
<dbReference type="InterPro" id="IPR014710">
    <property type="entry name" value="RmlC-like_jellyroll"/>
</dbReference>
<reference evidence="1" key="1">
    <citation type="journal article" date="2014" name="Front. Microbiol.">
        <title>High frequency of phylogenetically diverse reductive dehalogenase-homologous genes in deep subseafloor sedimentary metagenomes.</title>
        <authorList>
            <person name="Kawai M."/>
            <person name="Futagami T."/>
            <person name="Toyoda A."/>
            <person name="Takaki Y."/>
            <person name="Nishi S."/>
            <person name="Hori S."/>
            <person name="Arai W."/>
            <person name="Tsubouchi T."/>
            <person name="Morono Y."/>
            <person name="Uchiyama I."/>
            <person name="Ito T."/>
            <person name="Fujiyama A."/>
            <person name="Inagaki F."/>
            <person name="Takami H."/>
        </authorList>
    </citation>
    <scope>NUCLEOTIDE SEQUENCE</scope>
    <source>
        <strain evidence="1">Expedition CK06-06</strain>
    </source>
</reference>
<evidence type="ECO:0000313" key="1">
    <source>
        <dbReference type="EMBL" id="GAH35888.1"/>
    </source>
</evidence>
<dbReference type="SUPFAM" id="SSF51182">
    <property type="entry name" value="RmlC-like cupins"/>
    <property type="match status" value="1"/>
</dbReference>
<name>X1GS87_9ZZZZ</name>
<proteinExistence type="predicted"/>
<dbReference type="InterPro" id="IPR011051">
    <property type="entry name" value="RmlC_Cupin_sf"/>
</dbReference>
<evidence type="ECO:0008006" key="2">
    <source>
        <dbReference type="Google" id="ProtNLM"/>
    </source>
</evidence>
<gene>
    <name evidence="1" type="ORF">S03H2_10513</name>
</gene>
<protein>
    <recommendedName>
        <fullName evidence="2">Cupin 2 conserved barrel domain-containing protein</fullName>
    </recommendedName>
</protein>
<dbReference type="EMBL" id="BARU01005406">
    <property type="protein sequence ID" value="GAH35888.1"/>
    <property type="molecule type" value="Genomic_DNA"/>
</dbReference>
<accession>X1GS87</accession>
<sequence>MMQVFNLKEMTSYPYEERDRNVFYKAKEFKTRIIELPPGGEMPTCDMASYVIFYVIEGTAELMVNQEKANIKEGQCLITEPATLSMQTKNGVKIMGIQVVKS</sequence>
<organism evidence="1">
    <name type="scientific">marine sediment metagenome</name>
    <dbReference type="NCBI Taxonomy" id="412755"/>
    <lineage>
        <taxon>unclassified sequences</taxon>
        <taxon>metagenomes</taxon>
        <taxon>ecological metagenomes</taxon>
    </lineage>
</organism>
<dbReference type="AlphaFoldDB" id="X1GS87"/>
<dbReference type="Gene3D" id="2.60.120.10">
    <property type="entry name" value="Jelly Rolls"/>
    <property type="match status" value="1"/>
</dbReference>